<feature type="compositionally biased region" description="Acidic residues" evidence="2">
    <location>
        <begin position="208"/>
        <end position="217"/>
    </location>
</feature>
<reference evidence="3" key="1">
    <citation type="submission" date="2023-08" db="EMBL/GenBank/DDBJ databases">
        <authorList>
            <person name="Audoor S."/>
            <person name="Bilcke G."/>
        </authorList>
    </citation>
    <scope>NUCLEOTIDE SEQUENCE</scope>
</reference>
<dbReference type="AlphaFoldDB" id="A0AAD2CRU8"/>
<feature type="coiled-coil region" evidence="1">
    <location>
        <begin position="30"/>
        <end position="64"/>
    </location>
</feature>
<accession>A0AAD2CRU8</accession>
<keyword evidence="4" id="KW-1185">Reference proteome</keyword>
<evidence type="ECO:0000313" key="3">
    <source>
        <dbReference type="EMBL" id="CAJ1934626.1"/>
    </source>
</evidence>
<evidence type="ECO:0000256" key="2">
    <source>
        <dbReference type="SAM" id="MobiDB-lite"/>
    </source>
</evidence>
<proteinExistence type="predicted"/>
<sequence>MQILGRPQNKKLQDDVFCLTEERNYFQSKYLEQISEITAMKNELTKAKREIQKLREEVMTASVASMSASGNEQKEEDASTLMTHEEYLEQRQAQVNISISSSELPLLPTQPEIEEEKKEEEEDSEDSEEQHEHDSESVTESSEEDEDDDEEEDERETLRKNAEKLLQWADYRSSFRGSVSSVASPTNSTARSSVGVPRTIQSTSLKEDVEEEMSVQE</sequence>
<dbReference type="Proteomes" id="UP001295423">
    <property type="component" value="Unassembled WGS sequence"/>
</dbReference>
<feature type="region of interest" description="Disordered" evidence="2">
    <location>
        <begin position="177"/>
        <end position="217"/>
    </location>
</feature>
<gene>
    <name evidence="3" type="ORF">CYCCA115_LOCUS3967</name>
</gene>
<dbReference type="EMBL" id="CAKOGP040000347">
    <property type="protein sequence ID" value="CAJ1934626.1"/>
    <property type="molecule type" value="Genomic_DNA"/>
</dbReference>
<keyword evidence="1" id="KW-0175">Coiled coil</keyword>
<evidence type="ECO:0000256" key="1">
    <source>
        <dbReference type="SAM" id="Coils"/>
    </source>
</evidence>
<comment type="caution">
    <text evidence="3">The sequence shown here is derived from an EMBL/GenBank/DDBJ whole genome shotgun (WGS) entry which is preliminary data.</text>
</comment>
<feature type="region of interest" description="Disordered" evidence="2">
    <location>
        <begin position="99"/>
        <end position="161"/>
    </location>
</feature>
<feature type="compositionally biased region" description="Acidic residues" evidence="2">
    <location>
        <begin position="141"/>
        <end position="155"/>
    </location>
</feature>
<name>A0AAD2CRU8_9STRA</name>
<organism evidence="3 4">
    <name type="scientific">Cylindrotheca closterium</name>
    <dbReference type="NCBI Taxonomy" id="2856"/>
    <lineage>
        <taxon>Eukaryota</taxon>
        <taxon>Sar</taxon>
        <taxon>Stramenopiles</taxon>
        <taxon>Ochrophyta</taxon>
        <taxon>Bacillariophyta</taxon>
        <taxon>Bacillariophyceae</taxon>
        <taxon>Bacillariophycidae</taxon>
        <taxon>Bacillariales</taxon>
        <taxon>Bacillariaceae</taxon>
        <taxon>Cylindrotheca</taxon>
    </lineage>
</organism>
<protein>
    <submittedName>
        <fullName evidence="3">Uncharacterized protein</fullName>
    </submittedName>
</protein>
<evidence type="ECO:0000313" key="4">
    <source>
        <dbReference type="Proteomes" id="UP001295423"/>
    </source>
</evidence>
<feature type="compositionally biased region" description="Acidic residues" evidence="2">
    <location>
        <begin position="112"/>
        <end position="129"/>
    </location>
</feature>